<dbReference type="InterPro" id="IPR013785">
    <property type="entry name" value="Aldolase_TIM"/>
</dbReference>
<proteinExistence type="inferred from homology"/>
<dbReference type="GO" id="GO:0006683">
    <property type="term" value="P:galactosylceramide catabolic process"/>
    <property type="evidence" value="ECO:0007669"/>
    <property type="project" value="InterPro"/>
</dbReference>
<dbReference type="PROSITE" id="PS50022">
    <property type="entry name" value="FA58C_3"/>
    <property type="match status" value="2"/>
</dbReference>
<dbReference type="InterPro" id="IPR049162">
    <property type="entry name" value="GH59_C"/>
</dbReference>
<dbReference type="InterPro" id="IPR049161">
    <property type="entry name" value="GH59_cat"/>
</dbReference>
<evidence type="ECO:0000313" key="9">
    <source>
        <dbReference type="Proteomes" id="UP000250462"/>
    </source>
</evidence>
<dbReference type="InterPro" id="IPR008979">
    <property type="entry name" value="Galactose-bd-like_sf"/>
</dbReference>
<sequence>MLSDMRGTSRLVRSLGLGMVAMVTVPTAAVTVGAQAPAGQVAADHVVTIDGGDSGRAFDGVGGVSAGASSRLLVDYPEQERDEILDYLFAPAYGAALDVLKVEIGGDIDSTAGAEASHMRSPDEVDCSRGYEWWLMAEAQERNPDIAFYGLPWGAPGWFEEYWSADRIDYLMSWMDCAKQHGFEIDYLGAANESGADRDSYVNLRNALDANGYSDTDVVASDNHAPPDYWFVADQMQDDPEFADAVDVLGEHDVCVWRTEQRTCHVSEAALALDKPLWDSENSTQDYVVGAQPLARAMNRHYIDAQVTGNLNWALLGAWYDNFPIGGTGLMLADRPWSGYYEVGPSIWVDAHTTQFTDPGWRYLDGASDYTPAGASYVSLRSPETDDYTVVIETLDSTTAETLTFDVTGGLSTDPVHVWSTDLETASTEDDFIDQESVDVHDGSFDVTVEPGHVYTLSTTAGQAKGSAQSSADPGEQLQVPYTEDFDDVDTGGLAPYFSDVHGGFEAVPCAGDREGTCYQQMVTQEPMSWHGHSMSPTTMVGDPRWWGNYEVGVDARMLDAGYVELAGRVDSQQHAVAGYHVQVTHDGEWRLYSQDVQGEDTELASGETAPPGTNSWHRLGLRFRGETVTALLDGEELATVEDASHTTGQVGLRVSGWNRAQFDDLRVTPNGPAPRFVPHSQMTATATSEHAGNDAGHTYTVDEAIDDRLWSEWRSEYAPPAPLPQSITLDLGRTRQVHGVAYTPPVTRAPGLITSYEVYTSQDGHDFAQVASGRWDETRATKTAPFSEPVKARYVRLQATEATGCPQPATVTELNVATTPLAELGADGSGDGPAPEFPAVVPRAEMSASATSQQPGYEADKAIDGDCQTMWHQSFDPYEAPPQSITFDLGDTYDTSGLVYEPRQDGNRNGMITDYEISVSSDGETFTEVQAGQWAADDTTKYAEWSATAARYVRLHALEGFNGHVSAAEVGIAHTSE</sequence>
<dbReference type="InterPro" id="IPR017853">
    <property type="entry name" value="GH"/>
</dbReference>
<dbReference type="PANTHER" id="PTHR15172">
    <property type="entry name" value="GALACTOCEREBROSIDASE"/>
    <property type="match status" value="1"/>
</dbReference>
<evidence type="ECO:0000259" key="7">
    <source>
        <dbReference type="PROSITE" id="PS50022"/>
    </source>
</evidence>
<dbReference type="EC" id="3.2.1.46" evidence="2"/>
<accession>A0A329QEN6</accession>
<dbReference type="Gene3D" id="2.60.120.260">
    <property type="entry name" value="Galactose-binding domain-like"/>
    <property type="match status" value="2"/>
</dbReference>
<keyword evidence="6" id="KW-0732">Signal</keyword>
<dbReference type="Gene3D" id="2.60.120.560">
    <property type="entry name" value="Exo-inulinase, domain 1"/>
    <property type="match status" value="1"/>
</dbReference>
<reference evidence="8 9" key="1">
    <citation type="submission" date="2018-06" db="EMBL/GenBank/DDBJ databases">
        <title>Phytoactinopolyspora halophila sp. nov., a novel halophilic actinomycete isolated from a saline soil in China.</title>
        <authorList>
            <person name="Tang S.-K."/>
        </authorList>
    </citation>
    <scope>NUCLEOTIDE SEQUENCE [LARGE SCALE GENOMIC DNA]</scope>
    <source>
        <strain evidence="8 9">YIM 96934</strain>
    </source>
</reference>
<feature type="signal peptide" evidence="6">
    <location>
        <begin position="1"/>
        <end position="28"/>
    </location>
</feature>
<evidence type="ECO:0000256" key="6">
    <source>
        <dbReference type="SAM" id="SignalP"/>
    </source>
</evidence>
<keyword evidence="3" id="KW-0746">Sphingolipid metabolism</keyword>
<dbReference type="SUPFAM" id="SSF49785">
    <property type="entry name" value="Galactose-binding domain-like"/>
    <property type="match status" value="2"/>
</dbReference>
<dbReference type="GO" id="GO:0005764">
    <property type="term" value="C:lysosome"/>
    <property type="evidence" value="ECO:0007669"/>
    <property type="project" value="TreeGrafter"/>
</dbReference>
<dbReference type="Proteomes" id="UP000250462">
    <property type="component" value="Unassembled WGS sequence"/>
</dbReference>
<dbReference type="SUPFAM" id="SSF51445">
    <property type="entry name" value="(Trans)glycosidases"/>
    <property type="match status" value="1"/>
</dbReference>
<name>A0A329QEN6_9ACTN</name>
<dbReference type="Gene3D" id="3.20.20.80">
    <property type="entry name" value="Glycosidases"/>
    <property type="match status" value="1"/>
</dbReference>
<dbReference type="GO" id="GO:0016020">
    <property type="term" value="C:membrane"/>
    <property type="evidence" value="ECO:0007669"/>
    <property type="project" value="GOC"/>
</dbReference>
<gene>
    <name evidence="8" type="ORF">DPM12_18200</name>
</gene>
<dbReference type="EMBL" id="QMIG01000024">
    <property type="protein sequence ID" value="RAW10837.1"/>
    <property type="molecule type" value="Genomic_DNA"/>
</dbReference>
<protein>
    <recommendedName>
        <fullName evidence="2">galactosylceramidase</fullName>
        <ecNumber evidence="2">3.2.1.46</ecNumber>
    </recommendedName>
    <alternativeName>
        <fullName evidence="5">Galactosylceramidase</fullName>
    </alternativeName>
</protein>
<comment type="caution">
    <text evidence="8">The sequence shown here is derived from an EMBL/GenBank/DDBJ whole genome shotgun (WGS) entry which is preliminary data.</text>
</comment>
<evidence type="ECO:0000256" key="4">
    <source>
        <dbReference type="ARBA" id="ARBA00022963"/>
    </source>
</evidence>
<dbReference type="PRINTS" id="PR00850">
    <property type="entry name" value="GLHYDRLASE59"/>
</dbReference>
<organism evidence="8 9">
    <name type="scientific">Phytoactinopolyspora halophila</name>
    <dbReference type="NCBI Taxonomy" id="1981511"/>
    <lineage>
        <taxon>Bacteria</taxon>
        <taxon>Bacillati</taxon>
        <taxon>Actinomycetota</taxon>
        <taxon>Actinomycetes</taxon>
        <taxon>Jiangellales</taxon>
        <taxon>Jiangellaceae</taxon>
        <taxon>Phytoactinopolyspora</taxon>
    </lineage>
</organism>
<evidence type="ECO:0000256" key="5">
    <source>
        <dbReference type="ARBA" id="ARBA00033098"/>
    </source>
</evidence>
<dbReference type="Pfam" id="PF00754">
    <property type="entry name" value="F5_F8_type_C"/>
    <property type="match status" value="2"/>
</dbReference>
<dbReference type="Gene3D" id="3.20.20.70">
    <property type="entry name" value="Aldolase class I"/>
    <property type="match status" value="1"/>
</dbReference>
<feature type="chain" id="PRO_5039135253" description="galactosylceramidase" evidence="6">
    <location>
        <begin position="29"/>
        <end position="978"/>
    </location>
</feature>
<comment type="similarity">
    <text evidence="1">Belongs to the glycosyl hydrolase 59 family.</text>
</comment>
<evidence type="ECO:0000256" key="2">
    <source>
        <dbReference type="ARBA" id="ARBA00012657"/>
    </source>
</evidence>
<evidence type="ECO:0000256" key="3">
    <source>
        <dbReference type="ARBA" id="ARBA00022919"/>
    </source>
</evidence>
<dbReference type="Pfam" id="PF21708">
    <property type="entry name" value="Glyco_hydro_59_C"/>
    <property type="match status" value="1"/>
</dbReference>
<evidence type="ECO:0000256" key="1">
    <source>
        <dbReference type="ARBA" id="ARBA00005637"/>
    </source>
</evidence>
<dbReference type="InterPro" id="IPR001286">
    <property type="entry name" value="Glyco_hydro_59"/>
</dbReference>
<feature type="domain" description="F5/8 type C" evidence="7">
    <location>
        <begin position="666"/>
        <end position="820"/>
    </location>
</feature>
<dbReference type="AlphaFoldDB" id="A0A329QEN6"/>
<feature type="domain" description="F5/8 type C" evidence="7">
    <location>
        <begin position="823"/>
        <end position="976"/>
    </location>
</feature>
<dbReference type="GO" id="GO:0004336">
    <property type="term" value="F:galactosylceramidase activity"/>
    <property type="evidence" value="ECO:0007669"/>
    <property type="project" value="UniProtKB-EC"/>
</dbReference>
<keyword evidence="4" id="KW-0442">Lipid degradation</keyword>
<keyword evidence="3" id="KW-0443">Lipid metabolism</keyword>
<dbReference type="PANTHER" id="PTHR15172:SF1">
    <property type="entry name" value="GALACTOCEREBROSIDASE"/>
    <property type="match status" value="1"/>
</dbReference>
<dbReference type="InterPro" id="IPR000421">
    <property type="entry name" value="FA58C"/>
</dbReference>
<evidence type="ECO:0000313" key="8">
    <source>
        <dbReference type="EMBL" id="RAW10837.1"/>
    </source>
</evidence>
<keyword evidence="9" id="KW-1185">Reference proteome</keyword>
<dbReference type="Pfam" id="PF02057">
    <property type="entry name" value="Glyco_hydro_59"/>
    <property type="match status" value="1"/>
</dbReference>